<evidence type="ECO:0000313" key="4">
    <source>
        <dbReference type="Proteomes" id="UP000241645"/>
    </source>
</evidence>
<accession>A0ABX5FXE7</accession>
<feature type="transmembrane region" description="Helical" evidence="2">
    <location>
        <begin position="196"/>
        <end position="217"/>
    </location>
</feature>
<dbReference type="EMBL" id="PXZO01000002">
    <property type="protein sequence ID" value="PSK14522.1"/>
    <property type="molecule type" value="Genomic_DNA"/>
</dbReference>
<keyword evidence="2" id="KW-0812">Transmembrane</keyword>
<keyword evidence="4" id="KW-1185">Reference proteome</keyword>
<dbReference type="RefSeq" id="WP_106833150.1">
    <property type="nucleotide sequence ID" value="NZ_JARMLX010000012.1"/>
</dbReference>
<feature type="transmembrane region" description="Helical" evidence="2">
    <location>
        <begin position="40"/>
        <end position="59"/>
    </location>
</feature>
<proteinExistence type="predicted"/>
<keyword evidence="2" id="KW-0472">Membrane</keyword>
<dbReference type="Proteomes" id="UP000241645">
    <property type="component" value="Unassembled WGS sequence"/>
</dbReference>
<comment type="caution">
    <text evidence="3">The sequence shown here is derived from an EMBL/GenBank/DDBJ whole genome shotgun (WGS) entry which is preliminary data.</text>
</comment>
<feature type="region of interest" description="Disordered" evidence="1">
    <location>
        <begin position="139"/>
        <end position="188"/>
    </location>
</feature>
<name>A0ABX5FXE7_9BACL</name>
<feature type="transmembrane region" description="Helical" evidence="2">
    <location>
        <begin position="364"/>
        <end position="383"/>
    </location>
</feature>
<dbReference type="GeneID" id="95749042"/>
<feature type="transmembrane region" description="Helical" evidence="2">
    <location>
        <begin position="223"/>
        <end position="242"/>
    </location>
</feature>
<evidence type="ECO:0000256" key="2">
    <source>
        <dbReference type="SAM" id="Phobius"/>
    </source>
</evidence>
<reference evidence="3 4" key="1">
    <citation type="submission" date="2018-03" db="EMBL/GenBank/DDBJ databases">
        <title>Brevisbacillus phylogenomics.</title>
        <authorList>
            <person name="Dunlap C."/>
        </authorList>
    </citation>
    <scope>NUCLEOTIDE SEQUENCE [LARGE SCALE GENOMIC DNA]</scope>
    <source>
        <strain evidence="3 4">NRRL B-41110</strain>
    </source>
</reference>
<feature type="transmembrane region" description="Helical" evidence="2">
    <location>
        <begin position="340"/>
        <end position="358"/>
    </location>
</feature>
<sequence length="464" mass="53793">MIKFFGRLVILFYVVGFFLILALLPGIFVIDGIYRVLDNTIFLAIFMSLISIGYALFCMEGKRLEKKQMQRTQQAVAMTVANRNHGVVSVASFALESELPLSQCEEILKEMEHRKVLRTSSLLGKMAVYQLDDHVYGQMPYESDDNEEADDEDSEYDDEDSEYDDEDSEYDDEDTEYDDEETQELEQSQRIRKKRIVRAVFITVIGTLIVISEEQILLNVSEYLYAAITALIFLVFIGRYLLSSHRKADQRHSEHDVLRYVMDKEGELNPKEIPYYTHESYQSMEPMIDKWHKRNYCSITHQEDGGIIYLFPNYTDESEVCEYDEEYDPIPEWIDKRSRFLLFCCLAFVFSYVGGYALVHWNSLIFILACTIIGGIYGHFAFTQKPELERMERIALQVATKKGGALAVYELAYNARITMDEAAKVLEKWEQTNIARKVYPEEGVPVYMVSGVVSKEQRLSSEHV</sequence>
<organism evidence="3 4">
    <name type="scientific">Brevibacillus porteri</name>
    <dbReference type="NCBI Taxonomy" id="2126350"/>
    <lineage>
        <taxon>Bacteria</taxon>
        <taxon>Bacillati</taxon>
        <taxon>Bacillota</taxon>
        <taxon>Bacilli</taxon>
        <taxon>Bacillales</taxon>
        <taxon>Paenibacillaceae</taxon>
        <taxon>Brevibacillus</taxon>
    </lineage>
</organism>
<feature type="transmembrane region" description="Helical" evidence="2">
    <location>
        <begin position="12"/>
        <end position="34"/>
    </location>
</feature>
<evidence type="ECO:0000256" key="1">
    <source>
        <dbReference type="SAM" id="MobiDB-lite"/>
    </source>
</evidence>
<evidence type="ECO:0000313" key="3">
    <source>
        <dbReference type="EMBL" id="PSK14522.1"/>
    </source>
</evidence>
<protein>
    <submittedName>
        <fullName evidence="3">DNA primase</fullName>
    </submittedName>
</protein>
<gene>
    <name evidence="3" type="ORF">C7R92_02645</name>
</gene>
<keyword evidence="2" id="KW-1133">Transmembrane helix</keyword>
<feature type="compositionally biased region" description="Acidic residues" evidence="1">
    <location>
        <begin position="142"/>
        <end position="184"/>
    </location>
</feature>